<dbReference type="Gene3D" id="3.20.20.70">
    <property type="entry name" value="Aldolase class I"/>
    <property type="match status" value="1"/>
</dbReference>
<protein>
    <recommendedName>
        <fullName evidence="4">3-dehydroquinate dehydratase</fullName>
        <shortName evidence="4">3-dehydroquinase</shortName>
        <ecNumber evidence="4">4.2.1.10</ecNumber>
    </recommendedName>
    <alternativeName>
        <fullName evidence="4">Type I DHQase</fullName>
    </alternativeName>
    <alternativeName>
        <fullName evidence="4">Type I dehydroquinase</fullName>
        <shortName evidence="4">DHQ1</shortName>
    </alternativeName>
</protein>
<dbReference type="GO" id="GO:0008652">
    <property type="term" value="P:amino acid biosynthetic process"/>
    <property type="evidence" value="ECO:0007669"/>
    <property type="project" value="UniProtKB-KW"/>
</dbReference>
<feature type="binding site" evidence="4">
    <location>
        <position position="55"/>
    </location>
    <ligand>
        <name>3-dehydroquinate</name>
        <dbReference type="ChEBI" id="CHEBI:32364"/>
    </ligand>
</feature>
<keyword evidence="2 4" id="KW-0456">Lyase</keyword>
<feature type="active site" description="Schiff-base intermediate with substrate" evidence="4">
    <location>
        <position position="140"/>
    </location>
</feature>
<feature type="binding site" evidence="4">
    <location>
        <position position="181"/>
    </location>
    <ligand>
        <name>3-dehydroquinate</name>
        <dbReference type="ChEBI" id="CHEBI:32364"/>
    </ligand>
</feature>
<dbReference type="GO" id="GO:0003855">
    <property type="term" value="F:3-dehydroquinate dehydratase activity"/>
    <property type="evidence" value="ECO:0007669"/>
    <property type="project" value="UniProtKB-UniRule"/>
</dbReference>
<dbReference type="GO" id="GO:0009073">
    <property type="term" value="P:aromatic amino acid family biosynthetic process"/>
    <property type="evidence" value="ECO:0007669"/>
    <property type="project" value="UniProtKB-KW"/>
</dbReference>
<name>A0A7V4G849_9BACT</name>
<dbReference type="InterPro" id="IPR001381">
    <property type="entry name" value="DHquinase_I"/>
</dbReference>
<evidence type="ECO:0000256" key="2">
    <source>
        <dbReference type="ARBA" id="ARBA00023239"/>
    </source>
</evidence>
<dbReference type="InterPro" id="IPR013785">
    <property type="entry name" value="Aldolase_TIM"/>
</dbReference>
<accession>A0A7V4G849</accession>
<proteinExistence type="inferred from homology"/>
<evidence type="ECO:0000256" key="5">
    <source>
        <dbReference type="SAM" id="SignalP"/>
    </source>
</evidence>
<feature type="active site" description="Proton donor/acceptor" evidence="4">
    <location>
        <position position="113"/>
    </location>
</feature>
<dbReference type="EC" id="4.2.1.10" evidence="4"/>
<comment type="similarity">
    <text evidence="4">Belongs to the type-I 3-dehydroquinase family.</text>
</comment>
<dbReference type="InterPro" id="IPR050146">
    <property type="entry name" value="Type-I_3-dehydroquinase"/>
</dbReference>
<dbReference type="UniPathway" id="UPA00053">
    <property type="reaction ID" value="UER00086"/>
</dbReference>
<reference evidence="6" key="1">
    <citation type="journal article" date="2020" name="mSystems">
        <title>Genome- and Community-Level Interaction Insights into Carbon Utilization and Element Cycling Functions of Hydrothermarchaeota in Hydrothermal Sediment.</title>
        <authorList>
            <person name="Zhou Z."/>
            <person name="Liu Y."/>
            <person name="Xu W."/>
            <person name="Pan J."/>
            <person name="Luo Z.H."/>
            <person name="Li M."/>
        </authorList>
    </citation>
    <scope>NUCLEOTIDE SEQUENCE [LARGE SCALE GENOMIC DNA]</scope>
    <source>
        <strain evidence="6">SpSt-548</strain>
    </source>
</reference>
<dbReference type="EMBL" id="DSXI01000312">
    <property type="protein sequence ID" value="HGS05133.1"/>
    <property type="molecule type" value="Genomic_DNA"/>
</dbReference>
<organism evidence="6">
    <name type="scientific">Desulfobacca acetoxidans</name>
    <dbReference type="NCBI Taxonomy" id="60893"/>
    <lineage>
        <taxon>Bacteria</taxon>
        <taxon>Pseudomonadati</taxon>
        <taxon>Thermodesulfobacteriota</taxon>
        <taxon>Desulfobaccia</taxon>
        <taxon>Desulfobaccales</taxon>
        <taxon>Desulfobaccaceae</taxon>
        <taxon>Desulfobacca</taxon>
    </lineage>
</organism>
<dbReference type="CDD" id="cd00502">
    <property type="entry name" value="DHQase_I"/>
    <property type="match status" value="1"/>
</dbReference>
<keyword evidence="5" id="KW-0732">Signal</keyword>
<feature type="binding site" evidence="4">
    <location>
        <position position="13"/>
    </location>
    <ligand>
        <name>3-dehydroquinate</name>
        <dbReference type="ChEBI" id="CHEBI:32364"/>
    </ligand>
</feature>
<comment type="caution">
    <text evidence="4">Lacks conserved residue(s) required for the propagation of feature annotation.</text>
</comment>
<dbReference type="PANTHER" id="PTHR43699">
    <property type="entry name" value="3-DEHYDROQUINATE DEHYDRATASE"/>
    <property type="match status" value="1"/>
</dbReference>
<dbReference type="AlphaFoldDB" id="A0A7V4G849"/>
<evidence type="ECO:0000313" key="6">
    <source>
        <dbReference type="EMBL" id="HGS05133.1"/>
    </source>
</evidence>
<comment type="function">
    <text evidence="4">Involved in the third step of the chorismate pathway, which leads to the biosynthesis of aromatic amino acids. Catalyzes the cis-dehydration of 3-dehydroquinate (DHQ) and introduces the first double bond of the aromatic ring to yield 3-dehydroshikimate.</text>
</comment>
<keyword evidence="3 4" id="KW-0704">Schiff base</keyword>
<sequence>MRSKLLTLAVLASVGLGTSAEAASNPQTVVSTDVTTNTTWSGEILLDGPVVVTNRPTREGGRWSGSEKARLALLADALPFGVHALDVEFSADPGFRRDLFLRKGPTKLILSWHEFQETPEDGKLEEIFTAMLREKADILKLVTWAHQPQDNLRLLGLIPRARAAGKEIIAFCMGPLGKWSRLAAPFLGSFLSYAPLQRGKTSAPGQVTVNEMRRLFRLLRP</sequence>
<gene>
    <name evidence="4" type="primary">aroD</name>
    <name evidence="6" type="ORF">ENT08_05250</name>
</gene>
<comment type="subunit">
    <text evidence="4">Homodimer.</text>
</comment>
<dbReference type="GO" id="GO:0009423">
    <property type="term" value="P:chorismate biosynthetic process"/>
    <property type="evidence" value="ECO:0007669"/>
    <property type="project" value="UniProtKB-UniRule"/>
</dbReference>
<keyword evidence="4" id="KW-0057">Aromatic amino acid biosynthesis</keyword>
<evidence type="ECO:0000256" key="4">
    <source>
        <dbReference type="HAMAP-Rule" id="MF_00214"/>
    </source>
</evidence>
<dbReference type="PANTHER" id="PTHR43699:SF1">
    <property type="entry name" value="3-DEHYDROQUINATE DEHYDRATASE"/>
    <property type="match status" value="1"/>
</dbReference>
<feature type="binding site" evidence="4">
    <location>
        <position position="206"/>
    </location>
    <ligand>
        <name>3-dehydroquinate</name>
        <dbReference type="ChEBI" id="CHEBI:32364"/>
    </ligand>
</feature>
<comment type="pathway">
    <text evidence="4">Metabolic intermediate biosynthesis; chorismate biosynthesis; chorismate from D-erythrose 4-phosphate and phosphoenolpyruvate: step 3/7.</text>
</comment>
<comment type="caution">
    <text evidence="6">The sequence shown here is derived from an EMBL/GenBank/DDBJ whole genome shotgun (WGS) entry which is preliminary data.</text>
</comment>
<evidence type="ECO:0000256" key="3">
    <source>
        <dbReference type="ARBA" id="ARBA00023270"/>
    </source>
</evidence>
<feature type="binding site" evidence="4">
    <location>
        <position position="202"/>
    </location>
    <ligand>
        <name>3-dehydroquinate</name>
        <dbReference type="ChEBI" id="CHEBI:32364"/>
    </ligand>
</feature>
<feature type="signal peptide" evidence="5">
    <location>
        <begin position="1"/>
        <end position="22"/>
    </location>
</feature>
<keyword evidence="4" id="KW-0028">Amino-acid biosynthesis</keyword>
<dbReference type="Pfam" id="PF01487">
    <property type="entry name" value="DHquinase_I"/>
    <property type="match status" value="1"/>
</dbReference>
<evidence type="ECO:0000256" key="1">
    <source>
        <dbReference type="ARBA" id="ARBA00001864"/>
    </source>
</evidence>
<feature type="chain" id="PRO_5031177565" description="3-dehydroquinate dehydratase" evidence="5">
    <location>
        <begin position="23"/>
        <end position="221"/>
    </location>
</feature>
<dbReference type="SUPFAM" id="SSF51569">
    <property type="entry name" value="Aldolase"/>
    <property type="match status" value="1"/>
</dbReference>
<comment type="catalytic activity">
    <reaction evidence="1 4">
        <text>3-dehydroquinate = 3-dehydroshikimate + H2O</text>
        <dbReference type="Rhea" id="RHEA:21096"/>
        <dbReference type="ChEBI" id="CHEBI:15377"/>
        <dbReference type="ChEBI" id="CHEBI:16630"/>
        <dbReference type="ChEBI" id="CHEBI:32364"/>
        <dbReference type="EC" id="4.2.1.10"/>
    </reaction>
</comment>
<dbReference type="HAMAP" id="MF_00214">
    <property type="entry name" value="AroD"/>
    <property type="match status" value="1"/>
</dbReference>
<dbReference type="GO" id="GO:0046279">
    <property type="term" value="P:3,4-dihydroxybenzoate biosynthetic process"/>
    <property type="evidence" value="ECO:0007669"/>
    <property type="project" value="TreeGrafter"/>
</dbReference>